<protein>
    <submittedName>
        <fullName evidence="4">Factor of DNA methylation 3-like</fullName>
    </submittedName>
</protein>
<proteinExistence type="predicted"/>
<dbReference type="Proteomes" id="UP000813463">
    <property type="component" value="Chromosome 4"/>
</dbReference>
<dbReference type="InterPro" id="IPR005379">
    <property type="entry name" value="FDM1-5/IDN2_XH"/>
</dbReference>
<dbReference type="InterPro" id="IPR038588">
    <property type="entry name" value="XS_domain_sf"/>
</dbReference>
<organism evidence="3 4">
    <name type="scientific">Spinacia oleracea</name>
    <name type="common">Spinach</name>
    <dbReference type="NCBI Taxonomy" id="3562"/>
    <lineage>
        <taxon>Eukaryota</taxon>
        <taxon>Viridiplantae</taxon>
        <taxon>Streptophyta</taxon>
        <taxon>Embryophyta</taxon>
        <taxon>Tracheophyta</taxon>
        <taxon>Spermatophyta</taxon>
        <taxon>Magnoliopsida</taxon>
        <taxon>eudicotyledons</taxon>
        <taxon>Gunneridae</taxon>
        <taxon>Pentapetalae</taxon>
        <taxon>Caryophyllales</taxon>
        <taxon>Chenopodiaceae</taxon>
        <taxon>Chenopodioideae</taxon>
        <taxon>Anserineae</taxon>
        <taxon>Spinacia</taxon>
    </lineage>
</organism>
<gene>
    <name evidence="4" type="primary">LOC130471628</name>
</gene>
<keyword evidence="3" id="KW-1185">Reference proteome</keyword>
<dbReference type="Pfam" id="PF03468">
    <property type="entry name" value="XS"/>
    <property type="match status" value="1"/>
</dbReference>
<feature type="domain" description="XS" evidence="1">
    <location>
        <begin position="18"/>
        <end position="127"/>
    </location>
</feature>
<dbReference type="InterPro" id="IPR045177">
    <property type="entry name" value="FDM1-5/IDN2"/>
</dbReference>
<evidence type="ECO:0000259" key="1">
    <source>
        <dbReference type="Pfam" id="PF03468"/>
    </source>
</evidence>
<dbReference type="PANTHER" id="PTHR21596:SF3">
    <property type="entry name" value="FACTOR OF DNA METHYLATION 1-RELATED"/>
    <property type="match status" value="1"/>
</dbReference>
<sequence>MDTGKRKRLELEEENVGKYVWPWCGVILNIPNMAVDEKFYEKDGFNLQDELTKMGLSLRNIILLFGLNGHSGSALVEFGRNRSAWFDALAFDRHFKSNEHGKLHWKSDDDKCKCGLYAWFANIDDYHSHGIIENFLKNYGSLKSSEVAIEASDTVELQEHKKLLQEKECNIIQASLSLEKMLDESDKLHKSYNEGKEFLKDNLKNMIEVDDPRGKLLQLECELQGRKEDLEDAQSTNAALTRLHCLTKDELIDARKKMIDVLKSSRGRCMVGNICVKNMGELPKDVFIQACKKNCRGQKPDQKETKELYQLWVGYLGNPHFQPFKMVRLTMNIREFLGNCNSHKRLVEQLPE</sequence>
<feature type="domain" description="Factor of DNA methylation 1-5/IDN2" evidence="2">
    <location>
        <begin position="277"/>
        <end position="336"/>
    </location>
</feature>
<evidence type="ECO:0000313" key="4">
    <source>
        <dbReference type="RefSeq" id="XP_056697843.1"/>
    </source>
</evidence>
<name>A0ABM3RQE9_SPIOL</name>
<evidence type="ECO:0000259" key="2">
    <source>
        <dbReference type="Pfam" id="PF03469"/>
    </source>
</evidence>
<reference evidence="3" key="1">
    <citation type="journal article" date="2021" name="Nat. Commun.">
        <title>Genomic analyses provide insights into spinach domestication and the genetic basis of agronomic traits.</title>
        <authorList>
            <person name="Cai X."/>
            <person name="Sun X."/>
            <person name="Xu C."/>
            <person name="Sun H."/>
            <person name="Wang X."/>
            <person name="Ge C."/>
            <person name="Zhang Z."/>
            <person name="Wang Q."/>
            <person name="Fei Z."/>
            <person name="Jiao C."/>
            <person name="Wang Q."/>
        </authorList>
    </citation>
    <scope>NUCLEOTIDE SEQUENCE [LARGE SCALE GENOMIC DNA]</scope>
    <source>
        <strain evidence="3">cv. Varoflay</strain>
    </source>
</reference>
<accession>A0ABM3RQE9</accession>
<evidence type="ECO:0000313" key="3">
    <source>
        <dbReference type="Proteomes" id="UP000813463"/>
    </source>
</evidence>
<dbReference type="InterPro" id="IPR005380">
    <property type="entry name" value="XS_domain"/>
</dbReference>
<dbReference type="Gene3D" id="3.30.70.2890">
    <property type="entry name" value="XS domain"/>
    <property type="match status" value="1"/>
</dbReference>
<dbReference type="RefSeq" id="XP_056697843.1">
    <property type="nucleotide sequence ID" value="XM_056841865.1"/>
</dbReference>
<dbReference type="Pfam" id="PF03469">
    <property type="entry name" value="XH"/>
    <property type="match status" value="1"/>
</dbReference>
<dbReference type="PANTHER" id="PTHR21596">
    <property type="entry name" value="RIBONUCLEASE P SUBUNIT P38"/>
    <property type="match status" value="1"/>
</dbReference>
<dbReference type="GeneID" id="130471628"/>
<reference evidence="4" key="2">
    <citation type="submission" date="2025-08" db="UniProtKB">
        <authorList>
            <consortium name="RefSeq"/>
        </authorList>
    </citation>
    <scope>IDENTIFICATION</scope>
    <source>
        <tissue evidence="4">Leaf</tissue>
    </source>
</reference>